<feature type="domain" description="TPM" evidence="2">
    <location>
        <begin position="10"/>
        <end position="131"/>
    </location>
</feature>
<evidence type="ECO:0000256" key="1">
    <source>
        <dbReference type="SAM" id="Phobius"/>
    </source>
</evidence>
<dbReference type="STRING" id="241244.ATY39_10320"/>
<dbReference type="OrthoDB" id="9810918at2"/>
<dbReference type="Pfam" id="PF04536">
    <property type="entry name" value="TPM_phosphatase"/>
    <property type="match status" value="1"/>
</dbReference>
<dbReference type="Gene3D" id="3.10.310.50">
    <property type="match status" value="1"/>
</dbReference>
<dbReference type="InterPro" id="IPR007621">
    <property type="entry name" value="TPM_dom"/>
</dbReference>
<keyword evidence="1" id="KW-0812">Transmembrane</keyword>
<gene>
    <name evidence="3" type="ORF">ATY39_10320</name>
</gene>
<keyword evidence="1" id="KW-1133">Transmembrane helix</keyword>
<dbReference type="KEGG" id="rst:ATY39_10320"/>
<dbReference type="AlphaFoldDB" id="A0A143HIH7"/>
<sequence>MDYYDDTPYVQDFERKLSDDTQQELNTLAEKLNKATGASIVILTTDTLNGYEAPEYGTKVIRKWGIGSKQKNNGILIFASFAQKKGERDAYISVGQGLEGALPDGKIGRILDDYMYPFLAQDNYDEAFRSVFIKVYNEIAKEYNWNGQLDNPQKPEEEEGSLSTTTIIILVIVGLIIFSFFSKGNGGGGPGGPGGRGRFDDSSFPGGFGNFGGFGNGSSGGGSSGGFGGFGGGSSAGGGAGRKW</sequence>
<dbReference type="PANTHER" id="PTHR30373">
    <property type="entry name" value="UPF0603 PROTEIN YGCG"/>
    <property type="match status" value="1"/>
</dbReference>
<protein>
    <recommendedName>
        <fullName evidence="2">TPM domain-containing protein</fullName>
    </recommendedName>
</protein>
<dbReference type="EMBL" id="CP014806">
    <property type="protein sequence ID" value="AMX01072.1"/>
    <property type="molecule type" value="Genomic_DNA"/>
</dbReference>
<feature type="transmembrane region" description="Helical" evidence="1">
    <location>
        <begin position="162"/>
        <end position="181"/>
    </location>
</feature>
<keyword evidence="4" id="KW-1185">Reference proteome</keyword>
<accession>A0A143HIH7</accession>
<evidence type="ECO:0000313" key="3">
    <source>
        <dbReference type="EMBL" id="AMX01072.1"/>
    </source>
</evidence>
<evidence type="ECO:0000313" key="4">
    <source>
        <dbReference type="Proteomes" id="UP000076021"/>
    </source>
</evidence>
<name>A0A143HIH7_9BACL</name>
<dbReference type="Proteomes" id="UP000076021">
    <property type="component" value="Chromosome"/>
</dbReference>
<reference evidence="3 4" key="1">
    <citation type="journal article" date="2016" name="Genome Announc.">
        <title>Whole-Genome Sequence of Rummeliibacillus stabekisii Strain PP9 Isolated from Antarctic Soil.</title>
        <authorList>
            <person name="da Mota F.F."/>
            <person name="Vollu R.E."/>
            <person name="Jurelevicius D."/>
            <person name="Seldin L."/>
        </authorList>
    </citation>
    <scope>NUCLEOTIDE SEQUENCE [LARGE SCALE GENOMIC DNA]</scope>
    <source>
        <strain evidence="3 4">PP9</strain>
    </source>
</reference>
<evidence type="ECO:0000259" key="2">
    <source>
        <dbReference type="Pfam" id="PF04536"/>
    </source>
</evidence>
<organism evidence="3 4">
    <name type="scientific">Rummeliibacillus stabekisii</name>
    <dbReference type="NCBI Taxonomy" id="241244"/>
    <lineage>
        <taxon>Bacteria</taxon>
        <taxon>Bacillati</taxon>
        <taxon>Bacillota</taxon>
        <taxon>Bacilli</taxon>
        <taxon>Bacillales</taxon>
        <taxon>Caryophanaceae</taxon>
        <taxon>Rummeliibacillus</taxon>
    </lineage>
</organism>
<keyword evidence="1" id="KW-0472">Membrane</keyword>
<reference evidence="4" key="2">
    <citation type="submission" date="2016-03" db="EMBL/GenBank/DDBJ databases">
        <authorList>
            <person name="Ploux O."/>
        </authorList>
    </citation>
    <scope>NUCLEOTIDE SEQUENCE [LARGE SCALE GENOMIC DNA]</scope>
    <source>
        <strain evidence="4">PP9</strain>
    </source>
</reference>
<dbReference type="PANTHER" id="PTHR30373:SF2">
    <property type="entry name" value="UPF0603 PROTEIN YGCG"/>
    <property type="match status" value="1"/>
</dbReference>
<proteinExistence type="predicted"/>